<keyword evidence="10 12" id="KW-0472">Membrane</keyword>
<gene>
    <name evidence="15" type="primary">LOC104750730</name>
</gene>
<proteinExistence type="inferred from homology"/>
<evidence type="ECO:0000256" key="5">
    <source>
        <dbReference type="ARBA" id="ARBA00022741"/>
    </source>
</evidence>
<dbReference type="PANTHER" id="PTHR24092:SF175">
    <property type="entry name" value="PHOSPHOLIPID-TRANSPORTING ATPASE"/>
    <property type="match status" value="1"/>
</dbReference>
<evidence type="ECO:0000256" key="8">
    <source>
        <dbReference type="ARBA" id="ARBA00022967"/>
    </source>
</evidence>
<dbReference type="SUPFAM" id="SSF81665">
    <property type="entry name" value="Calcium ATPase, transmembrane domain M"/>
    <property type="match status" value="1"/>
</dbReference>
<evidence type="ECO:0000256" key="4">
    <source>
        <dbReference type="ARBA" id="ARBA00022723"/>
    </source>
</evidence>
<dbReference type="InterPro" id="IPR006539">
    <property type="entry name" value="P-type_ATPase_IV"/>
</dbReference>
<dbReference type="InterPro" id="IPR001757">
    <property type="entry name" value="P_typ_ATPase"/>
</dbReference>
<evidence type="ECO:0000313" key="14">
    <source>
        <dbReference type="Proteomes" id="UP000694864"/>
    </source>
</evidence>
<dbReference type="Gene3D" id="3.40.50.1000">
    <property type="entry name" value="HAD superfamily/HAD-like"/>
    <property type="match status" value="1"/>
</dbReference>
<accession>A0ABM0WGR4</accession>
<dbReference type="PROSITE" id="PS00154">
    <property type="entry name" value="ATPASE_E1_E2"/>
    <property type="match status" value="1"/>
</dbReference>
<dbReference type="InterPro" id="IPR032630">
    <property type="entry name" value="P_typ_ATPase_c"/>
</dbReference>
<feature type="transmembrane region" description="Helical" evidence="12">
    <location>
        <begin position="645"/>
        <end position="665"/>
    </location>
</feature>
<feature type="transmembrane region" description="Helical" evidence="12">
    <location>
        <begin position="616"/>
        <end position="633"/>
    </location>
</feature>
<dbReference type="SFLD" id="SFLDS00003">
    <property type="entry name" value="Haloacid_Dehalogenase"/>
    <property type="match status" value="1"/>
</dbReference>
<dbReference type="SFLD" id="SFLDG00002">
    <property type="entry name" value="C1.7:_P-type_atpase_like"/>
    <property type="match status" value="1"/>
</dbReference>
<reference evidence="15" key="2">
    <citation type="submission" date="2025-08" db="UniProtKB">
        <authorList>
            <consortium name="RefSeq"/>
        </authorList>
    </citation>
    <scope>IDENTIFICATION</scope>
    <source>
        <tissue evidence="15">Leaf</tissue>
    </source>
</reference>
<dbReference type="PANTHER" id="PTHR24092">
    <property type="entry name" value="PROBABLE PHOSPHOLIPID-TRANSPORTING ATPASE"/>
    <property type="match status" value="1"/>
</dbReference>
<dbReference type="InterPro" id="IPR023214">
    <property type="entry name" value="HAD_sf"/>
</dbReference>
<feature type="transmembrane region" description="Helical" evidence="12">
    <location>
        <begin position="733"/>
        <end position="756"/>
    </location>
</feature>
<evidence type="ECO:0000256" key="1">
    <source>
        <dbReference type="ARBA" id="ARBA00004141"/>
    </source>
</evidence>
<dbReference type="EC" id="7.6.2.1" evidence="12"/>
<keyword evidence="6 12" id="KW-0067">ATP-binding</keyword>
<dbReference type="Gene3D" id="3.40.1110.10">
    <property type="entry name" value="Calcium-transporting ATPase, cytoplasmic domain N"/>
    <property type="match status" value="1"/>
</dbReference>
<feature type="transmembrane region" description="Helical" evidence="12">
    <location>
        <begin position="802"/>
        <end position="822"/>
    </location>
</feature>
<feature type="transmembrane region" description="Helical" evidence="12">
    <location>
        <begin position="45"/>
        <end position="66"/>
    </location>
</feature>
<dbReference type="SUPFAM" id="SSF81660">
    <property type="entry name" value="Metal cation-transporting ATPase, ATP-binding domain N"/>
    <property type="match status" value="1"/>
</dbReference>
<dbReference type="InterPro" id="IPR023299">
    <property type="entry name" value="ATPase_P-typ_cyto_dom_N"/>
</dbReference>
<dbReference type="InterPro" id="IPR018303">
    <property type="entry name" value="ATPase_P-typ_P_site"/>
</dbReference>
<evidence type="ECO:0000256" key="7">
    <source>
        <dbReference type="ARBA" id="ARBA00022842"/>
    </source>
</evidence>
<organism evidence="14 15">
    <name type="scientific">Camelina sativa</name>
    <name type="common">False flax</name>
    <name type="synonym">Myagrum sativum</name>
    <dbReference type="NCBI Taxonomy" id="90675"/>
    <lineage>
        <taxon>Eukaryota</taxon>
        <taxon>Viridiplantae</taxon>
        <taxon>Streptophyta</taxon>
        <taxon>Embryophyta</taxon>
        <taxon>Tracheophyta</taxon>
        <taxon>Spermatophyta</taxon>
        <taxon>Magnoliopsida</taxon>
        <taxon>eudicotyledons</taxon>
        <taxon>Gunneridae</taxon>
        <taxon>Pentapetalae</taxon>
        <taxon>rosids</taxon>
        <taxon>malvids</taxon>
        <taxon>Brassicales</taxon>
        <taxon>Brassicaceae</taxon>
        <taxon>Camelineae</taxon>
        <taxon>Camelina</taxon>
    </lineage>
</organism>
<evidence type="ECO:0000256" key="2">
    <source>
        <dbReference type="ARBA" id="ARBA00008109"/>
    </source>
</evidence>
<sequence>MAFIGSVIFGVTTRQDLKDGVIKRWYLRPDSSRIFFDPKRAPLAAVYHFLTAIMLYSYFIPISLYVSIEIVKVLQSIFINQDIHMYYEEADKPARARTSNLNEELGQVDTILSDKTGTLTCNSMEFIKCSIAGTAYGRGVTEVEMAMGRRKGSSLVFQTNENDDMEFSKEAITEESTVKGFNFRDERIMKGNWVTEMNANMIQKFFRLLAVCHTVIPEVDEDTEKITYEAESPDEAAFVIAARELGFEFFNRTQTTIAVRELDLVTGKRVERLYKILNVLEFNSTRKRMSVIVQDEDGKLLLFCKGADNVMFERLSKNGREFEEETRDHVHEYADAGLRTLILAYRELDEKEYKVFNEKISEAKSSVSVDRESLIEEVTEKVEKDLTLLGATAVEDKLQNGVPDCIDKLAQAGIKIWVLTGDKMETAINIGFACSLLRQDMKQIIINLETPEILSLEKTGEKDAITKVSKENVLAQIINGKTQLKYSGGNSDAFALIIDGKSLAYALDDDVKHIFLELAVSCASVICCRSSPKQKALVTRLVKSGNGKTTLAIGDGANDVGMLQEADIGVGISGVEGMQAVMSSDIAIAQFRYLERLLLVHGHWCYRRISTMICYFFYKNITFGFTLFLYETYTTFSSTPAYNDWFLSLYNVFFSSLPVIALGVFDQDVSARYCLKFPLLYQEGVQNVLFSWRRILGWMFNGFYSAIIVFYLCKSSLQSQAFNHDGKTAGREILGGTMYTCIVWVVNLQLALAISYFTLIQHIVIWSSIVVWYFFITVYGELPSNISTGAYKVFVEALAPSLSYWLITLFVVVTTLMPYFIYSALQMSFFPMYHGMIQWLRYEGQCNDPEYCDMVRQRSIRPTTVGFTARLEAKKRSVRRSESES</sequence>
<reference evidence="14" key="1">
    <citation type="journal article" date="2014" name="Nat. Commun.">
        <title>The emerging biofuel crop Camelina sativa retains a highly undifferentiated hexaploid genome structure.</title>
        <authorList>
            <person name="Kagale S."/>
            <person name="Koh C."/>
            <person name="Nixon J."/>
            <person name="Bollina V."/>
            <person name="Clarke W.E."/>
            <person name="Tuteja R."/>
            <person name="Spillane C."/>
            <person name="Robinson S.J."/>
            <person name="Links M.G."/>
            <person name="Clarke C."/>
            <person name="Higgins E.E."/>
            <person name="Huebert T."/>
            <person name="Sharpe A.G."/>
            <person name="Parkin I.A."/>
        </authorList>
    </citation>
    <scope>NUCLEOTIDE SEQUENCE [LARGE SCALE GENOMIC DNA]</scope>
    <source>
        <strain evidence="14">cv. DH55</strain>
    </source>
</reference>
<protein>
    <recommendedName>
        <fullName evidence="12">Phospholipid-transporting ATPase</fullName>
        <ecNumber evidence="12">7.6.2.1</ecNumber>
    </recommendedName>
</protein>
<feature type="transmembrane region" description="Helical" evidence="12">
    <location>
        <begin position="695"/>
        <end position="713"/>
    </location>
</feature>
<feature type="transmembrane region" description="Helical" evidence="12">
    <location>
        <begin position="763"/>
        <end position="782"/>
    </location>
</feature>
<evidence type="ECO:0000256" key="3">
    <source>
        <dbReference type="ARBA" id="ARBA00022692"/>
    </source>
</evidence>
<name>A0ABM0WGR4_CAMSA</name>
<keyword evidence="4" id="KW-0479">Metal-binding</keyword>
<dbReference type="PRINTS" id="PR00119">
    <property type="entry name" value="CATATPASE"/>
</dbReference>
<dbReference type="NCBIfam" id="TIGR01494">
    <property type="entry name" value="ATPase_P-type"/>
    <property type="match status" value="1"/>
</dbReference>
<keyword evidence="14" id="KW-1185">Reference proteome</keyword>
<dbReference type="Proteomes" id="UP000694864">
    <property type="component" value="Chromosome 16"/>
</dbReference>
<evidence type="ECO:0000256" key="10">
    <source>
        <dbReference type="ARBA" id="ARBA00023136"/>
    </source>
</evidence>
<evidence type="ECO:0000256" key="6">
    <source>
        <dbReference type="ARBA" id="ARBA00022840"/>
    </source>
</evidence>
<dbReference type="NCBIfam" id="TIGR01652">
    <property type="entry name" value="ATPase-Plipid"/>
    <property type="match status" value="1"/>
</dbReference>
<comment type="catalytic activity">
    <reaction evidence="11 12">
        <text>ATP + H2O + phospholipidSide 1 = ADP + phosphate + phospholipidSide 2.</text>
        <dbReference type="EC" id="7.6.2.1"/>
    </reaction>
</comment>
<comment type="subcellular location">
    <subcellularLocation>
        <location evidence="1 12">Membrane</location>
        <topology evidence="1 12">Multi-pass membrane protein</topology>
    </subcellularLocation>
</comment>
<feature type="domain" description="P-type ATPase C-terminal" evidence="13">
    <location>
        <begin position="581"/>
        <end position="831"/>
    </location>
</feature>
<dbReference type="SUPFAM" id="SSF56784">
    <property type="entry name" value="HAD-like"/>
    <property type="match status" value="1"/>
</dbReference>
<keyword evidence="8 12" id="KW-1278">Translocase</keyword>
<dbReference type="InterPro" id="IPR036412">
    <property type="entry name" value="HAD-like_sf"/>
</dbReference>
<dbReference type="SFLD" id="SFLDF00027">
    <property type="entry name" value="p-type_atpase"/>
    <property type="match status" value="1"/>
</dbReference>
<dbReference type="RefSeq" id="XP_010470871.1">
    <property type="nucleotide sequence ID" value="XM_010472569.1"/>
</dbReference>
<evidence type="ECO:0000256" key="11">
    <source>
        <dbReference type="ARBA" id="ARBA00034036"/>
    </source>
</evidence>
<keyword evidence="9 12" id="KW-1133">Transmembrane helix</keyword>
<evidence type="ECO:0000256" key="12">
    <source>
        <dbReference type="RuleBase" id="RU362033"/>
    </source>
</evidence>
<keyword evidence="5 12" id="KW-0547">Nucleotide-binding</keyword>
<dbReference type="Pfam" id="PF13246">
    <property type="entry name" value="Cation_ATPase"/>
    <property type="match status" value="1"/>
</dbReference>
<dbReference type="InterPro" id="IPR044492">
    <property type="entry name" value="P_typ_ATPase_HD_dom"/>
</dbReference>
<dbReference type="InterPro" id="IPR023298">
    <property type="entry name" value="ATPase_P-typ_TM_dom_sf"/>
</dbReference>
<keyword evidence="3 12" id="KW-0812">Transmembrane</keyword>
<dbReference type="Pfam" id="PF16212">
    <property type="entry name" value="PhoLip_ATPase_C"/>
    <property type="match status" value="1"/>
</dbReference>
<keyword evidence="7 12" id="KW-0460">Magnesium</keyword>
<evidence type="ECO:0000313" key="15">
    <source>
        <dbReference type="RefSeq" id="XP_010470871.1"/>
    </source>
</evidence>
<evidence type="ECO:0000259" key="13">
    <source>
        <dbReference type="Pfam" id="PF16212"/>
    </source>
</evidence>
<dbReference type="GeneID" id="104750730"/>
<comment type="similarity">
    <text evidence="2 12">Belongs to the cation transport ATPase (P-type) (TC 3.A.3) family. Type IV subfamily.</text>
</comment>
<evidence type="ECO:0000256" key="9">
    <source>
        <dbReference type="ARBA" id="ARBA00022989"/>
    </source>
</evidence>